<dbReference type="Gene3D" id="2.60.120.10">
    <property type="entry name" value="Jelly Rolls"/>
    <property type="match status" value="1"/>
</dbReference>
<gene>
    <name evidence="2" type="ordered locus">Ssed_1924</name>
</gene>
<dbReference type="Pfam" id="PF00027">
    <property type="entry name" value="cNMP_binding"/>
    <property type="match status" value="1"/>
</dbReference>
<dbReference type="CDD" id="cd00038">
    <property type="entry name" value="CAP_ED"/>
    <property type="match status" value="1"/>
</dbReference>
<dbReference type="EMBL" id="CP000821">
    <property type="protein sequence ID" value="ABV36535.1"/>
    <property type="molecule type" value="Genomic_DNA"/>
</dbReference>
<feature type="domain" description="Cyclic nucleotide-binding" evidence="1">
    <location>
        <begin position="21"/>
        <end position="112"/>
    </location>
</feature>
<dbReference type="InterPro" id="IPR000595">
    <property type="entry name" value="cNMP-bd_dom"/>
</dbReference>
<accession>A8FUL2</accession>
<dbReference type="InterPro" id="IPR018490">
    <property type="entry name" value="cNMP-bd_dom_sf"/>
</dbReference>
<dbReference type="STRING" id="425104.Ssed_1924"/>
<proteinExistence type="predicted"/>
<evidence type="ECO:0000259" key="1">
    <source>
        <dbReference type="PROSITE" id="PS50042"/>
    </source>
</evidence>
<protein>
    <submittedName>
        <fullName evidence="2">Cyclic nucleotide binding protein, putative</fullName>
    </submittedName>
</protein>
<dbReference type="InterPro" id="IPR014710">
    <property type="entry name" value="RmlC-like_jellyroll"/>
</dbReference>
<dbReference type="HOGENOM" id="CLU_106753_0_0_6"/>
<dbReference type="OrthoDB" id="7826327at2"/>
<sequence length="222" mass="25591">MDSINSLAEQGFKIFCREIELRALKTKVFYPCEYLLHQGQEILELFWVESGKFTIDYTANNGRIYNLGLNVVEHHLFGEVEYLTSSPCQFNVKASEIVQTKVLPAKLMTEILQVDPSVGIWMSQALSSRYQAGMTMTMNRFLHPLIYNIAWDFQQRFIGAKPAVSFSHVYKEAERFGCSERVYSRVVNQLLDMALIEKVENQLHVKDIEALTTFLSMNQSNK</sequence>
<dbReference type="PROSITE" id="PS50042">
    <property type="entry name" value="CNMP_BINDING_3"/>
    <property type="match status" value="1"/>
</dbReference>
<evidence type="ECO:0000313" key="2">
    <source>
        <dbReference type="EMBL" id="ABV36535.1"/>
    </source>
</evidence>
<dbReference type="KEGG" id="sse:Ssed_1924"/>
<name>A8FUL2_SHESH</name>
<dbReference type="RefSeq" id="WP_012142270.1">
    <property type="nucleotide sequence ID" value="NC_009831.1"/>
</dbReference>
<dbReference type="eggNOG" id="COG0664">
    <property type="taxonomic scope" value="Bacteria"/>
</dbReference>
<reference evidence="2 3" key="1">
    <citation type="submission" date="2007-08" db="EMBL/GenBank/DDBJ databases">
        <title>Complete sequence of Shewanella sediminis HAW-EB3.</title>
        <authorList>
            <consortium name="US DOE Joint Genome Institute"/>
            <person name="Copeland A."/>
            <person name="Lucas S."/>
            <person name="Lapidus A."/>
            <person name="Barry K."/>
            <person name="Glavina del Rio T."/>
            <person name="Dalin E."/>
            <person name="Tice H."/>
            <person name="Pitluck S."/>
            <person name="Chertkov O."/>
            <person name="Brettin T."/>
            <person name="Bruce D."/>
            <person name="Detter J.C."/>
            <person name="Han C."/>
            <person name="Schmutz J."/>
            <person name="Larimer F."/>
            <person name="Land M."/>
            <person name="Hauser L."/>
            <person name="Kyrpides N."/>
            <person name="Kim E."/>
            <person name="Zhao J.-S."/>
            <person name="Richardson P."/>
        </authorList>
    </citation>
    <scope>NUCLEOTIDE SEQUENCE [LARGE SCALE GENOMIC DNA]</scope>
    <source>
        <strain evidence="2 3">HAW-EB3</strain>
    </source>
</reference>
<dbReference type="AlphaFoldDB" id="A8FUL2"/>
<evidence type="ECO:0000313" key="3">
    <source>
        <dbReference type="Proteomes" id="UP000002015"/>
    </source>
</evidence>
<organism evidence="2 3">
    <name type="scientific">Shewanella sediminis (strain HAW-EB3)</name>
    <dbReference type="NCBI Taxonomy" id="425104"/>
    <lineage>
        <taxon>Bacteria</taxon>
        <taxon>Pseudomonadati</taxon>
        <taxon>Pseudomonadota</taxon>
        <taxon>Gammaproteobacteria</taxon>
        <taxon>Alteromonadales</taxon>
        <taxon>Shewanellaceae</taxon>
        <taxon>Shewanella</taxon>
    </lineage>
</organism>
<keyword evidence="3" id="KW-1185">Reference proteome</keyword>
<dbReference type="SUPFAM" id="SSF51206">
    <property type="entry name" value="cAMP-binding domain-like"/>
    <property type="match status" value="1"/>
</dbReference>
<dbReference type="Proteomes" id="UP000002015">
    <property type="component" value="Chromosome"/>
</dbReference>